<organism evidence="2 3">
    <name type="scientific">Sphingomonas qilianensis</name>
    <dbReference type="NCBI Taxonomy" id="1736690"/>
    <lineage>
        <taxon>Bacteria</taxon>
        <taxon>Pseudomonadati</taxon>
        <taxon>Pseudomonadota</taxon>
        <taxon>Alphaproteobacteria</taxon>
        <taxon>Sphingomonadales</taxon>
        <taxon>Sphingomonadaceae</taxon>
        <taxon>Sphingomonas</taxon>
    </lineage>
</organism>
<sequence length="248" mass="26496">MIPFALHSELVEAASNHGYRGARGESDGWLFFASQEGVPGEVALAVADGGGAWFLAVEHGGVAAELAAPRAEPAPGNCHAAFAFATQGEMRAALHRAYQLAVSLPSLPLARFEEEVAQLGNTEIARITRQRVGQDIFRAALMRYWPAGCPLTGITDPALLRGSHIIPWAECGSDAERLDVHNGLLLSSLWDAAFDAGLVSFTDEGRALVTARLDAVSRAALAIGTVPTVAFTDGHRLRLAWHRTRYGF</sequence>
<dbReference type="GO" id="GO:0004519">
    <property type="term" value="F:endonuclease activity"/>
    <property type="evidence" value="ECO:0007669"/>
    <property type="project" value="UniProtKB-KW"/>
</dbReference>
<proteinExistence type="predicted"/>
<dbReference type="Pfam" id="PF13391">
    <property type="entry name" value="HNH_2"/>
    <property type="match status" value="1"/>
</dbReference>
<keyword evidence="2" id="KW-0255">Endonuclease</keyword>
<protein>
    <submittedName>
        <fullName evidence="2">HNH endonuclease</fullName>
    </submittedName>
</protein>
<gene>
    <name evidence="2" type="ORF">ABC969_09970</name>
</gene>
<comment type="caution">
    <text evidence="2">The sequence shown here is derived from an EMBL/GenBank/DDBJ whole genome shotgun (WGS) entry which is preliminary data.</text>
</comment>
<reference evidence="2 3" key="1">
    <citation type="submission" date="2024-05" db="EMBL/GenBank/DDBJ databases">
        <authorList>
            <person name="Liu Q."/>
            <person name="Xin Y.-H."/>
        </authorList>
    </citation>
    <scope>NUCLEOTIDE SEQUENCE [LARGE SCALE GENOMIC DNA]</scope>
    <source>
        <strain evidence="2 3">CGMCC 1.15349</strain>
    </source>
</reference>
<dbReference type="Proteomes" id="UP001404104">
    <property type="component" value="Unassembled WGS sequence"/>
</dbReference>
<keyword evidence="3" id="KW-1185">Reference proteome</keyword>
<dbReference type="InterPro" id="IPR003615">
    <property type="entry name" value="HNH_nuc"/>
</dbReference>
<accession>A0ABU9XSE5</accession>
<dbReference type="RefSeq" id="WP_345864538.1">
    <property type="nucleotide sequence ID" value="NZ_JBDIMF010000003.1"/>
</dbReference>
<evidence type="ECO:0000313" key="3">
    <source>
        <dbReference type="Proteomes" id="UP001404104"/>
    </source>
</evidence>
<keyword evidence="2" id="KW-0540">Nuclease</keyword>
<keyword evidence="2" id="KW-0378">Hydrolase</keyword>
<name>A0ABU9XSE5_9SPHN</name>
<feature type="domain" description="HNH nuclease" evidence="1">
    <location>
        <begin position="149"/>
        <end position="201"/>
    </location>
</feature>
<evidence type="ECO:0000313" key="2">
    <source>
        <dbReference type="EMBL" id="MEN2786744.1"/>
    </source>
</evidence>
<evidence type="ECO:0000259" key="1">
    <source>
        <dbReference type="Pfam" id="PF13391"/>
    </source>
</evidence>
<dbReference type="EMBL" id="JBDIMF010000003">
    <property type="protein sequence ID" value="MEN2786744.1"/>
    <property type="molecule type" value="Genomic_DNA"/>
</dbReference>